<name>A0A0E9QP77_ANGAN</name>
<reference evidence="1" key="2">
    <citation type="journal article" date="2015" name="Fish Shellfish Immunol.">
        <title>Early steps in the European eel (Anguilla anguilla)-Vibrio vulnificus interaction in the gills: Role of the RtxA13 toxin.</title>
        <authorList>
            <person name="Callol A."/>
            <person name="Pajuelo D."/>
            <person name="Ebbesson L."/>
            <person name="Teles M."/>
            <person name="MacKenzie S."/>
            <person name="Amaro C."/>
        </authorList>
    </citation>
    <scope>NUCLEOTIDE SEQUENCE</scope>
</reference>
<organism evidence="1">
    <name type="scientific">Anguilla anguilla</name>
    <name type="common">European freshwater eel</name>
    <name type="synonym">Muraena anguilla</name>
    <dbReference type="NCBI Taxonomy" id="7936"/>
    <lineage>
        <taxon>Eukaryota</taxon>
        <taxon>Metazoa</taxon>
        <taxon>Chordata</taxon>
        <taxon>Craniata</taxon>
        <taxon>Vertebrata</taxon>
        <taxon>Euteleostomi</taxon>
        <taxon>Actinopterygii</taxon>
        <taxon>Neopterygii</taxon>
        <taxon>Teleostei</taxon>
        <taxon>Anguilliformes</taxon>
        <taxon>Anguillidae</taxon>
        <taxon>Anguilla</taxon>
    </lineage>
</organism>
<proteinExistence type="predicted"/>
<evidence type="ECO:0000313" key="1">
    <source>
        <dbReference type="EMBL" id="JAH18726.1"/>
    </source>
</evidence>
<protein>
    <submittedName>
        <fullName evidence="1">Uncharacterized protein</fullName>
    </submittedName>
</protein>
<sequence length="31" mass="3275">MRAVRQTSVCAKTGVGGVCQQIQMLGDKVLP</sequence>
<dbReference type="AlphaFoldDB" id="A0A0E9QP77"/>
<accession>A0A0E9QP77</accession>
<reference evidence="1" key="1">
    <citation type="submission" date="2014-11" db="EMBL/GenBank/DDBJ databases">
        <authorList>
            <person name="Amaro Gonzalez C."/>
        </authorList>
    </citation>
    <scope>NUCLEOTIDE SEQUENCE</scope>
</reference>
<dbReference type="EMBL" id="GBXM01089851">
    <property type="protein sequence ID" value="JAH18726.1"/>
    <property type="molecule type" value="Transcribed_RNA"/>
</dbReference>